<dbReference type="CDD" id="cd02511">
    <property type="entry name" value="Beta4Glucosyltransferase"/>
    <property type="match status" value="1"/>
</dbReference>
<dbReference type="PANTHER" id="PTHR43630:SF2">
    <property type="entry name" value="GLYCOSYLTRANSFERASE"/>
    <property type="match status" value="1"/>
</dbReference>
<sequence>MLTVVIIAKNEANKISKCLDALTFADEILLVNNGSTDKTAKIASEFNANIIDINSETNFSKMREVGLKNAKSKWVLFIDADEIVSTDLAKEVKSVICNPRFSSYLIRRQDHFMGKILKYGEVSDVFNNGAVRLVKKGSGKWNGAIHEVFIAYRKPGKINAVLDHYSHQTLKEFVKKVNLYSNYRAKELHDKGMRTSWLELIFIPLFKFFYTYFYKQGFRDGAQGFIYSFIMSFHSFLVKSKLYNMSV</sequence>
<protein>
    <recommendedName>
        <fullName evidence="1">Glycosyltransferase 2-like domain-containing protein</fullName>
    </recommendedName>
</protein>
<dbReference type="SUPFAM" id="SSF53448">
    <property type="entry name" value="Nucleotide-diphospho-sugar transferases"/>
    <property type="match status" value="1"/>
</dbReference>
<dbReference type="AlphaFoldDB" id="A0A2M7U528"/>
<dbReference type="Proteomes" id="UP000230027">
    <property type="component" value="Unassembled WGS sequence"/>
</dbReference>
<proteinExistence type="predicted"/>
<dbReference type="InterPro" id="IPR029044">
    <property type="entry name" value="Nucleotide-diphossugar_trans"/>
</dbReference>
<dbReference type="InterPro" id="IPR001173">
    <property type="entry name" value="Glyco_trans_2-like"/>
</dbReference>
<evidence type="ECO:0000313" key="3">
    <source>
        <dbReference type="Proteomes" id="UP000230027"/>
    </source>
</evidence>
<feature type="domain" description="Glycosyltransferase 2-like" evidence="1">
    <location>
        <begin position="3"/>
        <end position="114"/>
    </location>
</feature>
<dbReference type="Pfam" id="PF00535">
    <property type="entry name" value="Glycos_transf_2"/>
    <property type="match status" value="1"/>
</dbReference>
<name>A0A2M7U528_9BACT</name>
<dbReference type="PANTHER" id="PTHR43630">
    <property type="entry name" value="POLY-BETA-1,6-N-ACETYL-D-GLUCOSAMINE SYNTHASE"/>
    <property type="match status" value="1"/>
</dbReference>
<comment type="caution">
    <text evidence="2">The sequence shown here is derived from an EMBL/GenBank/DDBJ whole genome shotgun (WGS) entry which is preliminary data.</text>
</comment>
<gene>
    <name evidence="2" type="ORF">COY14_01545</name>
</gene>
<dbReference type="EMBL" id="PFOD01000032">
    <property type="protein sequence ID" value="PIZ65882.1"/>
    <property type="molecule type" value="Genomic_DNA"/>
</dbReference>
<evidence type="ECO:0000313" key="2">
    <source>
        <dbReference type="EMBL" id="PIZ65882.1"/>
    </source>
</evidence>
<reference evidence="3" key="1">
    <citation type="submission" date="2017-09" db="EMBL/GenBank/DDBJ databases">
        <title>Depth-based differentiation of microbial function through sediment-hosted aquifers and enrichment of novel symbionts in the deep terrestrial subsurface.</title>
        <authorList>
            <person name="Probst A.J."/>
            <person name="Ladd B."/>
            <person name="Jarett J.K."/>
            <person name="Geller-Mcgrath D.E."/>
            <person name="Sieber C.M.K."/>
            <person name="Emerson J.B."/>
            <person name="Anantharaman K."/>
            <person name="Thomas B.C."/>
            <person name="Malmstrom R."/>
            <person name="Stieglmeier M."/>
            <person name="Klingl A."/>
            <person name="Woyke T."/>
            <person name="Ryan C.M."/>
            <person name="Banfield J.F."/>
        </authorList>
    </citation>
    <scope>NUCLEOTIDE SEQUENCE [LARGE SCALE GENOMIC DNA]</scope>
</reference>
<organism evidence="2 3">
    <name type="scientific">Candidatus Roizmanbacteria bacterium CG_4_10_14_0_2_um_filter_36_9</name>
    <dbReference type="NCBI Taxonomy" id="1974823"/>
    <lineage>
        <taxon>Bacteria</taxon>
        <taxon>Candidatus Roizmaniibacteriota</taxon>
    </lineage>
</organism>
<dbReference type="Gene3D" id="3.90.550.10">
    <property type="entry name" value="Spore Coat Polysaccharide Biosynthesis Protein SpsA, Chain A"/>
    <property type="match status" value="1"/>
</dbReference>
<evidence type="ECO:0000259" key="1">
    <source>
        <dbReference type="Pfam" id="PF00535"/>
    </source>
</evidence>
<accession>A0A2M7U528</accession>